<dbReference type="CDD" id="cd04301">
    <property type="entry name" value="NAT_SF"/>
    <property type="match status" value="1"/>
</dbReference>
<dbReference type="Gene3D" id="3.40.630.30">
    <property type="match status" value="1"/>
</dbReference>
<dbReference type="InterPro" id="IPR000182">
    <property type="entry name" value="GNAT_dom"/>
</dbReference>
<dbReference type="PROSITE" id="PS51186">
    <property type="entry name" value="GNAT"/>
    <property type="match status" value="1"/>
</dbReference>
<dbReference type="Pfam" id="PF13673">
    <property type="entry name" value="Acetyltransf_10"/>
    <property type="match status" value="1"/>
</dbReference>
<dbReference type="RefSeq" id="WP_343786370.1">
    <property type="nucleotide sequence ID" value="NZ_BAAAFH010000008.1"/>
</dbReference>
<accession>A0ABP3Y0N9</accession>
<comment type="caution">
    <text evidence="2">The sequence shown here is derived from an EMBL/GenBank/DDBJ whole genome shotgun (WGS) entry which is preliminary data.</text>
</comment>
<keyword evidence="3" id="KW-1185">Reference proteome</keyword>
<dbReference type="SUPFAM" id="SSF55729">
    <property type="entry name" value="Acyl-CoA N-acyltransferases (Nat)"/>
    <property type="match status" value="1"/>
</dbReference>
<feature type="domain" description="N-acetyltransferase" evidence="1">
    <location>
        <begin position="6"/>
        <end position="150"/>
    </location>
</feature>
<dbReference type="EMBL" id="BAAAFH010000008">
    <property type="protein sequence ID" value="GAA0875176.1"/>
    <property type="molecule type" value="Genomic_DNA"/>
</dbReference>
<protein>
    <submittedName>
        <fullName evidence="2">GNAT family N-acetyltransferase</fullName>
    </submittedName>
</protein>
<dbReference type="InterPro" id="IPR016181">
    <property type="entry name" value="Acyl_CoA_acyltransferase"/>
</dbReference>
<sequence length="155" mass="18109">MNWQIKSYKDLSKEEFHDIIQLRIAVFVVEQNCPYQELDDKDRDAYHLFGQDDNGKIVAVARILPEGISYEKDWSIGRVLILPEFRNRKSGYDLMEEAIRFIQKHAPEKQIRISAQAHLQSFYEKVGFTFTGRAYDEDGIPHIEMIYPASNSLPI</sequence>
<dbReference type="Proteomes" id="UP001501126">
    <property type="component" value="Unassembled WGS sequence"/>
</dbReference>
<reference evidence="3" key="1">
    <citation type="journal article" date="2019" name="Int. J. Syst. Evol. Microbiol.">
        <title>The Global Catalogue of Microorganisms (GCM) 10K type strain sequencing project: providing services to taxonomists for standard genome sequencing and annotation.</title>
        <authorList>
            <consortium name="The Broad Institute Genomics Platform"/>
            <consortium name="The Broad Institute Genome Sequencing Center for Infectious Disease"/>
            <person name="Wu L."/>
            <person name="Ma J."/>
        </authorList>
    </citation>
    <scope>NUCLEOTIDE SEQUENCE [LARGE SCALE GENOMIC DNA]</scope>
    <source>
        <strain evidence="3">JCM 16083</strain>
    </source>
</reference>
<evidence type="ECO:0000259" key="1">
    <source>
        <dbReference type="PROSITE" id="PS51186"/>
    </source>
</evidence>
<evidence type="ECO:0000313" key="3">
    <source>
        <dbReference type="Proteomes" id="UP001501126"/>
    </source>
</evidence>
<organism evidence="2 3">
    <name type="scientific">Wandonia haliotis</name>
    <dbReference type="NCBI Taxonomy" id="574963"/>
    <lineage>
        <taxon>Bacteria</taxon>
        <taxon>Pseudomonadati</taxon>
        <taxon>Bacteroidota</taxon>
        <taxon>Flavobacteriia</taxon>
        <taxon>Flavobacteriales</taxon>
        <taxon>Crocinitomicaceae</taxon>
        <taxon>Wandonia</taxon>
    </lineage>
</organism>
<gene>
    <name evidence="2" type="ORF">GCM10009118_15840</name>
</gene>
<evidence type="ECO:0000313" key="2">
    <source>
        <dbReference type="EMBL" id="GAA0875176.1"/>
    </source>
</evidence>
<name>A0ABP3Y0N9_9FLAO</name>
<proteinExistence type="predicted"/>